<dbReference type="OrthoDB" id="3211555at2"/>
<evidence type="ECO:0000256" key="3">
    <source>
        <dbReference type="ARBA" id="ARBA00023082"/>
    </source>
</evidence>
<dbReference type="InterPro" id="IPR036388">
    <property type="entry name" value="WH-like_DNA-bd_sf"/>
</dbReference>
<dbReference type="GO" id="GO:0003677">
    <property type="term" value="F:DNA binding"/>
    <property type="evidence" value="ECO:0007669"/>
    <property type="project" value="InterPro"/>
</dbReference>
<organism evidence="6 7">
    <name type="scientific">Streptomyces pseudovenezuelae</name>
    <dbReference type="NCBI Taxonomy" id="67350"/>
    <lineage>
        <taxon>Bacteria</taxon>
        <taxon>Bacillati</taxon>
        <taxon>Actinomycetota</taxon>
        <taxon>Actinomycetes</taxon>
        <taxon>Kitasatosporales</taxon>
        <taxon>Streptomycetaceae</taxon>
        <taxon>Streptomyces</taxon>
        <taxon>Streptomyces aurantiacus group</taxon>
    </lineage>
</organism>
<name>A0A101N7S3_9ACTN</name>
<comment type="similarity">
    <text evidence="1">Belongs to the sigma-70 factor family. ECF subfamily.</text>
</comment>
<feature type="domain" description="RNA polymerase sigma factor 70 region 4 type 2" evidence="5">
    <location>
        <begin position="107"/>
        <end position="158"/>
    </location>
</feature>
<dbReference type="Gene3D" id="3.10.450.50">
    <property type="match status" value="1"/>
</dbReference>
<proteinExistence type="inferred from homology"/>
<dbReference type="AlphaFoldDB" id="A0A101N7S3"/>
<keyword evidence="2" id="KW-0805">Transcription regulation</keyword>
<dbReference type="PANTHER" id="PTHR30173">
    <property type="entry name" value="SIGMA 19 FACTOR"/>
    <property type="match status" value="1"/>
</dbReference>
<dbReference type="InterPro" id="IPR013325">
    <property type="entry name" value="RNA_pol_sigma_r2"/>
</dbReference>
<reference evidence="6 7" key="1">
    <citation type="submission" date="2015-10" db="EMBL/GenBank/DDBJ databases">
        <title>Draft genome sequence of Streptomyces pseudovenezuelae DSM 40212, type strain for the species Streptomyces pseudovenezuelae.</title>
        <authorList>
            <person name="Ruckert C."/>
            <person name="Winkler A."/>
            <person name="Kalinowski J."/>
            <person name="Kampfer P."/>
            <person name="Glaeser S."/>
        </authorList>
    </citation>
    <scope>NUCLEOTIDE SEQUENCE [LARGE SCALE GENOMIC DNA]</scope>
    <source>
        <strain evidence="6 7">DSM 40212</strain>
    </source>
</reference>
<dbReference type="GO" id="GO:0016987">
    <property type="term" value="F:sigma factor activity"/>
    <property type="evidence" value="ECO:0007669"/>
    <property type="project" value="UniProtKB-KW"/>
</dbReference>
<dbReference type="InterPro" id="IPR052704">
    <property type="entry name" value="ECF_Sigma-70_Domain"/>
</dbReference>
<evidence type="ECO:0000256" key="2">
    <source>
        <dbReference type="ARBA" id="ARBA00023015"/>
    </source>
</evidence>
<dbReference type="SUPFAM" id="SSF88659">
    <property type="entry name" value="Sigma3 and sigma4 domains of RNA polymerase sigma factors"/>
    <property type="match status" value="1"/>
</dbReference>
<evidence type="ECO:0000256" key="4">
    <source>
        <dbReference type="ARBA" id="ARBA00023163"/>
    </source>
</evidence>
<comment type="caution">
    <text evidence="6">The sequence shown here is derived from an EMBL/GenBank/DDBJ whole genome shotgun (WGS) entry which is preliminary data.</text>
</comment>
<dbReference type="Pfam" id="PF08281">
    <property type="entry name" value="Sigma70_r4_2"/>
    <property type="match status" value="1"/>
</dbReference>
<protein>
    <submittedName>
        <fullName evidence="6">RNA polymerase subunit sigma-70</fullName>
    </submittedName>
</protein>
<evidence type="ECO:0000313" key="6">
    <source>
        <dbReference type="EMBL" id="KUM88108.1"/>
    </source>
</evidence>
<dbReference type="SUPFAM" id="SSF88946">
    <property type="entry name" value="Sigma2 domain of RNA polymerase sigma factors"/>
    <property type="match status" value="1"/>
</dbReference>
<gene>
    <name evidence="6" type="ORF">AQI94_13480</name>
</gene>
<dbReference type="GO" id="GO:0006352">
    <property type="term" value="P:DNA-templated transcription initiation"/>
    <property type="evidence" value="ECO:0007669"/>
    <property type="project" value="InterPro"/>
</dbReference>
<evidence type="ECO:0000313" key="7">
    <source>
        <dbReference type="Proteomes" id="UP000053039"/>
    </source>
</evidence>
<accession>A0A101N7S3</accession>
<keyword evidence="4" id="KW-0804">Transcription</keyword>
<dbReference type="RefSeq" id="WP_031038377.1">
    <property type="nucleotide sequence ID" value="NZ_JBIBIH010000002.1"/>
</dbReference>
<dbReference type="InterPro" id="IPR013324">
    <property type="entry name" value="RNA_pol_sigma_r3/r4-like"/>
</dbReference>
<keyword evidence="3" id="KW-0731">Sigma factor</keyword>
<evidence type="ECO:0000259" key="5">
    <source>
        <dbReference type="Pfam" id="PF08281"/>
    </source>
</evidence>
<dbReference type="EMBL" id="LMWM01000011">
    <property type="protein sequence ID" value="KUM88108.1"/>
    <property type="molecule type" value="Genomic_DNA"/>
</dbReference>
<dbReference type="PANTHER" id="PTHR30173:SF43">
    <property type="entry name" value="ECF RNA POLYMERASE SIGMA FACTOR SIGI-RELATED"/>
    <property type="match status" value="1"/>
</dbReference>
<evidence type="ECO:0000256" key="1">
    <source>
        <dbReference type="ARBA" id="ARBA00010641"/>
    </source>
</evidence>
<dbReference type="Gene3D" id="1.10.10.10">
    <property type="entry name" value="Winged helix-like DNA-binding domain superfamily/Winged helix DNA-binding domain"/>
    <property type="match status" value="1"/>
</dbReference>
<dbReference type="InterPro" id="IPR013249">
    <property type="entry name" value="RNA_pol_sigma70_r4_t2"/>
</dbReference>
<dbReference type="Proteomes" id="UP000053039">
    <property type="component" value="Unassembled WGS sequence"/>
</dbReference>
<sequence>MNGTELLAERFQEQRGRLRAVAYRMLGSLSEAEDALEEARAGLSRRTSGPVPDPDGRLVIAVGRVCLDRLRSRAARRDTFVPDPVIAPLSPPDPEQEVLYADAVGLALLVALESLDPAARLAFVLHDMFAVPYDDIAPVLERTPAATRQLAGRARRRIREAAPAAEPDPRRRREVLEAFLAATRAGDLEGLVAVLHPDVVLRADSGSPSSRSVRGARPVAEQALKFRRFADCARLARVNGEVGIVNLPEGRPLSVAGVTVAEGRIVALLLLADPERLTRLDLPGTAR</sequence>
<dbReference type="SUPFAM" id="SSF54427">
    <property type="entry name" value="NTF2-like"/>
    <property type="match status" value="1"/>
</dbReference>
<dbReference type="InterPro" id="IPR032710">
    <property type="entry name" value="NTF2-like_dom_sf"/>
</dbReference>